<comment type="similarity">
    <text evidence="2 4">Belongs to the pyridoxal phosphate-binding protein YggS/PROSC family.</text>
</comment>
<sequence>MATPERVAELSDNLDAARARLARACTAAGRDVDDVDLLVVTKFFPAADVRALIGLGVRAFGESREPEAGRKAAELRTDTAESLAFHMIGQIQRKKAKTVGRWADRVHSLDSERLADALDTAVAAALDDGDRHTPLEVLLQLNLDSDPDRGGVVVDDLEALADHVAGCDHLRLRGLMVIAPQSETPEVWMERAASIRAGFLDHRPDAVEFSAGMSGDLDEAVRNGSTCVRVGTAIMGARPIRSP</sequence>
<dbReference type="KEGG" id="whr:OG579_04245"/>
<dbReference type="Gene3D" id="3.20.20.10">
    <property type="entry name" value="Alanine racemase"/>
    <property type="match status" value="1"/>
</dbReference>
<dbReference type="RefSeq" id="WP_045823284.1">
    <property type="nucleotide sequence ID" value="NZ_CP108021.1"/>
</dbReference>
<comment type="function">
    <text evidence="2">Pyridoxal 5'-phosphate (PLP)-binding protein, which is involved in PLP homeostasis.</text>
</comment>
<dbReference type="AlphaFoldDB" id="A0AAU4K8G4"/>
<name>A0AAU4K8G4_9NOCA</name>
<organism evidence="6 7">
    <name type="scientific">Williamsia herbipolensis</name>
    <dbReference type="NCBI Taxonomy" id="1603258"/>
    <lineage>
        <taxon>Bacteria</taxon>
        <taxon>Bacillati</taxon>
        <taxon>Actinomycetota</taxon>
        <taxon>Actinomycetes</taxon>
        <taxon>Mycobacteriales</taxon>
        <taxon>Nocardiaceae</taxon>
        <taxon>Williamsia</taxon>
    </lineage>
</organism>
<gene>
    <name evidence="6" type="ORF">OG579_04245</name>
</gene>
<dbReference type="HAMAP" id="MF_02087">
    <property type="entry name" value="PLP_homeostasis"/>
    <property type="match status" value="1"/>
</dbReference>
<dbReference type="PANTHER" id="PTHR10146:SF14">
    <property type="entry name" value="PYRIDOXAL PHOSPHATE HOMEOSTASIS PROTEIN"/>
    <property type="match status" value="1"/>
</dbReference>
<dbReference type="GO" id="GO:0030170">
    <property type="term" value="F:pyridoxal phosphate binding"/>
    <property type="evidence" value="ECO:0007669"/>
    <property type="project" value="UniProtKB-UniRule"/>
</dbReference>
<dbReference type="InterPro" id="IPR011078">
    <property type="entry name" value="PyrdxlP_homeostasis"/>
</dbReference>
<dbReference type="InterPro" id="IPR001608">
    <property type="entry name" value="Ala_racemase_N"/>
</dbReference>
<keyword evidence="1 2" id="KW-0663">Pyridoxal phosphate</keyword>
<keyword evidence="7" id="KW-1185">Reference proteome</keyword>
<evidence type="ECO:0000259" key="5">
    <source>
        <dbReference type="Pfam" id="PF01168"/>
    </source>
</evidence>
<dbReference type="Proteomes" id="UP001432128">
    <property type="component" value="Chromosome"/>
</dbReference>
<dbReference type="PIRSF" id="PIRSF004848">
    <property type="entry name" value="YBL036c_PLPDEIII"/>
    <property type="match status" value="1"/>
</dbReference>
<reference evidence="6 7" key="1">
    <citation type="submission" date="2022-10" db="EMBL/GenBank/DDBJ databases">
        <title>The complete genomes of actinobacterial strains from the NBC collection.</title>
        <authorList>
            <person name="Joergensen T.S."/>
            <person name="Alvarez Arevalo M."/>
            <person name="Sterndorff E.B."/>
            <person name="Faurdal D."/>
            <person name="Vuksanovic O."/>
            <person name="Mourched A.-S."/>
            <person name="Charusanti P."/>
            <person name="Shaw S."/>
            <person name="Blin K."/>
            <person name="Weber T."/>
        </authorList>
    </citation>
    <scope>NUCLEOTIDE SEQUENCE [LARGE SCALE GENOMIC DNA]</scope>
    <source>
        <strain evidence="6 7">NBC_00319</strain>
    </source>
</reference>
<dbReference type="SUPFAM" id="SSF51419">
    <property type="entry name" value="PLP-binding barrel"/>
    <property type="match status" value="1"/>
</dbReference>
<dbReference type="PROSITE" id="PS01211">
    <property type="entry name" value="UPF0001"/>
    <property type="match status" value="1"/>
</dbReference>
<dbReference type="NCBIfam" id="TIGR00044">
    <property type="entry name" value="YggS family pyridoxal phosphate-dependent enzyme"/>
    <property type="match status" value="1"/>
</dbReference>
<evidence type="ECO:0000256" key="4">
    <source>
        <dbReference type="RuleBase" id="RU004514"/>
    </source>
</evidence>
<dbReference type="InterPro" id="IPR029066">
    <property type="entry name" value="PLP-binding_barrel"/>
</dbReference>
<evidence type="ECO:0000313" key="6">
    <source>
        <dbReference type="EMBL" id="WUM22258.1"/>
    </source>
</evidence>
<dbReference type="PANTHER" id="PTHR10146">
    <property type="entry name" value="PROLINE SYNTHETASE CO-TRANSCRIBED BACTERIAL HOMOLOG PROTEIN"/>
    <property type="match status" value="1"/>
</dbReference>
<accession>A0AAU4K8G4</accession>
<dbReference type="Pfam" id="PF01168">
    <property type="entry name" value="Ala_racemase_N"/>
    <property type="match status" value="1"/>
</dbReference>
<evidence type="ECO:0000256" key="3">
    <source>
        <dbReference type="PIRSR" id="PIRSR004848-1"/>
    </source>
</evidence>
<comment type="cofactor">
    <cofactor evidence="3">
        <name>pyridoxal 5'-phosphate</name>
        <dbReference type="ChEBI" id="CHEBI:597326"/>
    </cofactor>
</comment>
<evidence type="ECO:0000256" key="2">
    <source>
        <dbReference type="HAMAP-Rule" id="MF_02087"/>
    </source>
</evidence>
<proteinExistence type="inferred from homology"/>
<dbReference type="EMBL" id="CP108021">
    <property type="protein sequence ID" value="WUM22258.1"/>
    <property type="molecule type" value="Genomic_DNA"/>
</dbReference>
<protein>
    <recommendedName>
        <fullName evidence="2">Pyridoxal phosphate homeostasis protein</fullName>
        <shortName evidence="2">PLP homeostasis protein</shortName>
    </recommendedName>
</protein>
<evidence type="ECO:0000313" key="7">
    <source>
        <dbReference type="Proteomes" id="UP001432128"/>
    </source>
</evidence>
<feature type="domain" description="Alanine racemase N-terminal" evidence="5">
    <location>
        <begin position="14"/>
        <end position="239"/>
    </location>
</feature>
<feature type="modified residue" description="N6-(pyridoxal phosphate)lysine" evidence="2 3">
    <location>
        <position position="42"/>
    </location>
</feature>
<evidence type="ECO:0000256" key="1">
    <source>
        <dbReference type="ARBA" id="ARBA00022898"/>
    </source>
</evidence>